<reference evidence="6" key="1">
    <citation type="journal article" date="2019" name="Int. J. Syst. Evol. Microbiol.">
        <title>The Global Catalogue of Microorganisms (GCM) 10K type strain sequencing project: providing services to taxonomists for standard genome sequencing and annotation.</title>
        <authorList>
            <consortium name="The Broad Institute Genomics Platform"/>
            <consortium name="The Broad Institute Genome Sequencing Center for Infectious Disease"/>
            <person name="Wu L."/>
            <person name="Ma J."/>
        </authorList>
    </citation>
    <scope>NUCLEOTIDE SEQUENCE [LARGE SCALE GENOMIC DNA]</scope>
    <source>
        <strain evidence="6">KCTC 22228</strain>
    </source>
</reference>
<proteinExistence type="predicted"/>
<keyword evidence="2" id="KW-0378">Hydrolase</keyword>
<feature type="domain" description="Peptidase S9 prolyl oligopeptidase catalytic" evidence="4">
    <location>
        <begin position="33"/>
        <end position="173"/>
    </location>
</feature>
<protein>
    <submittedName>
        <fullName evidence="5">Depolymerase</fullName>
    </submittedName>
</protein>
<evidence type="ECO:0000313" key="5">
    <source>
        <dbReference type="EMBL" id="GGX84785.1"/>
    </source>
</evidence>
<feature type="signal peptide" evidence="3">
    <location>
        <begin position="1"/>
        <end position="20"/>
    </location>
</feature>
<evidence type="ECO:0000259" key="4">
    <source>
        <dbReference type="Pfam" id="PF00326"/>
    </source>
</evidence>
<dbReference type="Gene3D" id="3.40.50.1820">
    <property type="entry name" value="alpha/beta hydrolase"/>
    <property type="match status" value="2"/>
</dbReference>
<evidence type="ECO:0000256" key="2">
    <source>
        <dbReference type="ARBA" id="ARBA00022801"/>
    </source>
</evidence>
<dbReference type="Pfam" id="PF00326">
    <property type="entry name" value="Peptidase_S9"/>
    <property type="match status" value="1"/>
</dbReference>
<dbReference type="Proteomes" id="UP000653056">
    <property type="component" value="Unassembled WGS sequence"/>
</dbReference>
<dbReference type="InterPro" id="IPR050955">
    <property type="entry name" value="Plant_Biomass_Hydrol_Est"/>
</dbReference>
<keyword evidence="6" id="KW-1185">Reference proteome</keyword>
<keyword evidence="1 3" id="KW-0732">Signal</keyword>
<sequence length="352" mass="38008">MRRSLAIAGLVLGLAAPAIADDPTLSPLPVLTIDPDAISVIGVSSGGYMATQLAVAFPERFHGLGVFAAGPWGCAQGALSRALRQCMQASLGPPELNDLAERHAEYRDNGQVGPREELTHQRVYIWHGEADTTVDPTLGATLAEQYRAWLDDGDAQLRLEMGENAGHGWPVDNQGDTSTLADCAEGGSPHLLACDVDGAGDALSWLYENLEPPERARPGMLWTFDQAPFDGGRSFDEQGYLFVPKVCEEGAECGLVVALHGCDMGRERIGETFVRHSGLNEWAATNELIVLYPQATASLPNPRGCWDWWGYAESAWQPDPLHDTRDGRQVSAIMDMVEQLAGLAPPVESARH</sequence>
<dbReference type="InterPro" id="IPR001375">
    <property type="entry name" value="Peptidase_S9_cat"/>
</dbReference>
<dbReference type="SUPFAM" id="SSF53474">
    <property type="entry name" value="alpha/beta-Hydrolases"/>
    <property type="match status" value="1"/>
</dbReference>
<organism evidence="5 6">
    <name type="scientific">Litchfieldella qijiaojingensis</name>
    <dbReference type="NCBI Taxonomy" id="980347"/>
    <lineage>
        <taxon>Bacteria</taxon>
        <taxon>Pseudomonadati</taxon>
        <taxon>Pseudomonadota</taxon>
        <taxon>Gammaproteobacteria</taxon>
        <taxon>Oceanospirillales</taxon>
        <taxon>Halomonadaceae</taxon>
        <taxon>Litchfieldella</taxon>
    </lineage>
</organism>
<dbReference type="EMBL" id="BMXS01000003">
    <property type="protein sequence ID" value="GGX84785.1"/>
    <property type="molecule type" value="Genomic_DNA"/>
</dbReference>
<evidence type="ECO:0000256" key="3">
    <source>
        <dbReference type="SAM" id="SignalP"/>
    </source>
</evidence>
<gene>
    <name evidence="5" type="ORF">GCM10007160_10100</name>
</gene>
<evidence type="ECO:0000313" key="6">
    <source>
        <dbReference type="Proteomes" id="UP000653056"/>
    </source>
</evidence>
<dbReference type="PANTHER" id="PTHR43037">
    <property type="entry name" value="UNNAMED PRODUCT-RELATED"/>
    <property type="match status" value="1"/>
</dbReference>
<feature type="chain" id="PRO_5046536553" evidence="3">
    <location>
        <begin position="21"/>
        <end position="352"/>
    </location>
</feature>
<dbReference type="PANTHER" id="PTHR43037:SF5">
    <property type="entry name" value="FERULOYL ESTERASE"/>
    <property type="match status" value="1"/>
</dbReference>
<dbReference type="InterPro" id="IPR029058">
    <property type="entry name" value="AB_hydrolase_fold"/>
</dbReference>
<comment type="caution">
    <text evidence="5">The sequence shown here is derived from an EMBL/GenBank/DDBJ whole genome shotgun (WGS) entry which is preliminary data.</text>
</comment>
<evidence type="ECO:0000256" key="1">
    <source>
        <dbReference type="ARBA" id="ARBA00022729"/>
    </source>
</evidence>
<name>A0ABQ2YI07_9GAMM</name>
<dbReference type="RefSeq" id="WP_189466817.1">
    <property type="nucleotide sequence ID" value="NZ_BMXS01000003.1"/>
</dbReference>
<accession>A0ABQ2YI07</accession>